<name>A0AAE7CS75_9LACT</name>
<reference evidence="1 2" key="1">
    <citation type="submission" date="2019-12" db="EMBL/GenBank/DDBJ databases">
        <title>Whole genome sequences of Lactococcus raffinolactis strains isolated from sewage.</title>
        <authorList>
            <person name="Ybazeta G."/>
            <person name="Ross M."/>
            <person name="Brabant-Kirwan D."/>
            <person name="Saleh M."/>
            <person name="Dillon J.A."/>
            <person name="Splinter K."/>
            <person name="Nokhbeh R."/>
        </authorList>
    </citation>
    <scope>NUCLEOTIDE SEQUENCE [LARGE SCALE GENOMIC DNA]</scope>
    <source>
        <strain evidence="1 2">Lr_19_14</strain>
    </source>
</reference>
<evidence type="ECO:0008006" key="3">
    <source>
        <dbReference type="Google" id="ProtNLM"/>
    </source>
</evidence>
<gene>
    <name evidence="1" type="ORF">GU334_05065</name>
</gene>
<accession>A0AAE7CS75</accession>
<dbReference type="Proteomes" id="UP000501558">
    <property type="component" value="Chromosome"/>
</dbReference>
<dbReference type="AlphaFoldDB" id="A0AAE7CS75"/>
<organism evidence="1 2">
    <name type="scientific">Pseudolactococcus raffinolactis</name>
    <dbReference type="NCBI Taxonomy" id="1366"/>
    <lineage>
        <taxon>Bacteria</taxon>
        <taxon>Bacillati</taxon>
        <taxon>Bacillota</taxon>
        <taxon>Bacilli</taxon>
        <taxon>Lactobacillales</taxon>
        <taxon>Streptococcaceae</taxon>
        <taxon>Pseudolactococcus</taxon>
    </lineage>
</organism>
<sequence>MDSLGIFSEHLESLIKEGVDAAIEKIIAVKLLDEDTITQQEVLKKYKITDPVLKTWRKAGLKRYEPPIRGTRSLYYRKSEIEKFLGMK</sequence>
<evidence type="ECO:0000313" key="1">
    <source>
        <dbReference type="EMBL" id="QIW58309.1"/>
    </source>
</evidence>
<protein>
    <recommendedName>
        <fullName evidence="3">Helix-turn-helix domain-containing protein</fullName>
    </recommendedName>
</protein>
<proteinExistence type="predicted"/>
<dbReference type="EMBL" id="CP047628">
    <property type="protein sequence ID" value="QIW58309.1"/>
    <property type="molecule type" value="Genomic_DNA"/>
</dbReference>
<keyword evidence="2" id="KW-1185">Reference proteome</keyword>
<evidence type="ECO:0000313" key="2">
    <source>
        <dbReference type="Proteomes" id="UP000501558"/>
    </source>
</evidence>
<dbReference type="RefSeq" id="WP_167841257.1">
    <property type="nucleotide sequence ID" value="NZ_CP047628.1"/>
</dbReference>